<gene>
    <name evidence="2" type="ORF">I5M19_13605</name>
</gene>
<dbReference type="Proteomes" id="UP000613193">
    <property type="component" value="Unassembled WGS sequence"/>
</dbReference>
<evidence type="ECO:0000313" key="2">
    <source>
        <dbReference type="EMBL" id="MBK0380355.1"/>
    </source>
</evidence>
<dbReference type="RefSeq" id="WP_200066878.1">
    <property type="nucleotide sequence ID" value="NZ_JAEHFW010000002.1"/>
</dbReference>
<feature type="chain" id="PRO_5037198615" description="DUF5640 domain-containing protein" evidence="1">
    <location>
        <begin position="22"/>
        <end position="108"/>
    </location>
</feature>
<reference evidence="2" key="1">
    <citation type="submission" date="2020-12" db="EMBL/GenBank/DDBJ databases">
        <title>Bacterial novel species Mucilaginibacter sp. SD-g isolated from soil.</title>
        <authorList>
            <person name="Jung H.-Y."/>
        </authorList>
    </citation>
    <scope>NUCLEOTIDE SEQUENCE</scope>
    <source>
        <strain evidence="2">SD-g</strain>
    </source>
</reference>
<keyword evidence="1" id="KW-0732">Signal</keyword>
<evidence type="ECO:0000256" key="1">
    <source>
        <dbReference type="SAM" id="SignalP"/>
    </source>
</evidence>
<dbReference type="EMBL" id="JAEHFW010000002">
    <property type="protein sequence ID" value="MBK0380355.1"/>
    <property type="molecule type" value="Genomic_DNA"/>
</dbReference>
<feature type="signal peptide" evidence="1">
    <location>
        <begin position="1"/>
        <end position="21"/>
    </location>
</feature>
<protein>
    <recommendedName>
        <fullName evidence="4">DUF5640 domain-containing protein</fullName>
    </recommendedName>
</protein>
<keyword evidence="3" id="KW-1185">Reference proteome</keyword>
<evidence type="ECO:0008006" key="4">
    <source>
        <dbReference type="Google" id="ProtNLM"/>
    </source>
</evidence>
<dbReference type="PROSITE" id="PS51257">
    <property type="entry name" value="PROKAR_LIPOPROTEIN"/>
    <property type="match status" value="1"/>
</dbReference>
<dbReference type="AlphaFoldDB" id="A0A934PVV2"/>
<evidence type="ECO:0000313" key="3">
    <source>
        <dbReference type="Proteomes" id="UP000613193"/>
    </source>
</evidence>
<name>A0A934PVV2_9SPHI</name>
<sequence length="108" mass="12037">MKIFIHTITFVVLITAMLATACSKGGASNKMLQGTWRSSDGETTLKITAKQFALESDSPVPEDYFIKGDTIFTSFEGNQPYTKFVIEKLDDHHLNLLFPDSVSIAFEK</sequence>
<proteinExistence type="predicted"/>
<organism evidence="2 3">
    <name type="scientific">Mucilaginibacter segetis</name>
    <dbReference type="NCBI Taxonomy" id="2793071"/>
    <lineage>
        <taxon>Bacteria</taxon>
        <taxon>Pseudomonadati</taxon>
        <taxon>Bacteroidota</taxon>
        <taxon>Sphingobacteriia</taxon>
        <taxon>Sphingobacteriales</taxon>
        <taxon>Sphingobacteriaceae</taxon>
        <taxon>Mucilaginibacter</taxon>
    </lineage>
</organism>
<comment type="caution">
    <text evidence="2">The sequence shown here is derived from an EMBL/GenBank/DDBJ whole genome shotgun (WGS) entry which is preliminary data.</text>
</comment>
<accession>A0A934PVV2</accession>